<keyword evidence="1" id="KW-0812">Transmembrane</keyword>
<keyword evidence="3" id="KW-1185">Reference proteome</keyword>
<reference evidence="2 3" key="1">
    <citation type="submission" date="2018-08" db="EMBL/GenBank/DDBJ databases">
        <authorList>
            <person name="Khan S.A."/>
            <person name="Jeon C.O."/>
            <person name="Chun B.H."/>
            <person name="Jeong S.E."/>
        </authorList>
    </citation>
    <scope>NUCLEOTIDE SEQUENCE [LARGE SCALE GENOMIC DNA]</scope>
    <source>
        <strain evidence="2 3">S-16</strain>
    </source>
</reference>
<reference evidence="2 3" key="2">
    <citation type="submission" date="2018-12" db="EMBL/GenBank/DDBJ databases">
        <title>Rhizobacter gummiphilus sp. nov., a rubber-degrading bacterium isolated from the soil of a botanical garden in Japan.</title>
        <authorList>
            <person name="Shunsuke S.S."/>
        </authorList>
    </citation>
    <scope>NUCLEOTIDE SEQUENCE [LARGE SCALE GENOMIC DNA]</scope>
    <source>
        <strain evidence="2 3">S-16</strain>
    </source>
</reference>
<comment type="caution">
    <text evidence="2">The sequence shown here is derived from an EMBL/GenBank/DDBJ whole genome shotgun (WGS) entry which is preliminary data.</text>
</comment>
<dbReference type="Proteomes" id="UP000267464">
    <property type="component" value="Unassembled WGS sequence"/>
</dbReference>
<dbReference type="EMBL" id="QUSW01000002">
    <property type="protein sequence ID" value="RQP25298.1"/>
    <property type="molecule type" value="Genomic_DNA"/>
</dbReference>
<evidence type="ECO:0000256" key="1">
    <source>
        <dbReference type="SAM" id="Phobius"/>
    </source>
</evidence>
<proteinExistence type="predicted"/>
<accession>A0A3N7HSM5</accession>
<feature type="transmembrane region" description="Helical" evidence="1">
    <location>
        <begin position="41"/>
        <end position="62"/>
    </location>
</feature>
<dbReference type="AlphaFoldDB" id="A0A3N7HSM5"/>
<keyword evidence="1" id="KW-0472">Membrane</keyword>
<keyword evidence="1" id="KW-1133">Transmembrane helix</keyword>
<dbReference type="RefSeq" id="WP_124540208.1">
    <property type="nucleotide sequence ID" value="NZ_QUSW01000002.1"/>
</dbReference>
<organism evidence="2 3">
    <name type="scientific">Piscinibacter terrae</name>
    <dbReference type="NCBI Taxonomy" id="2496871"/>
    <lineage>
        <taxon>Bacteria</taxon>
        <taxon>Pseudomonadati</taxon>
        <taxon>Pseudomonadota</taxon>
        <taxon>Betaproteobacteria</taxon>
        <taxon>Burkholderiales</taxon>
        <taxon>Sphaerotilaceae</taxon>
        <taxon>Piscinibacter</taxon>
    </lineage>
</organism>
<protein>
    <submittedName>
        <fullName evidence="2">Uncharacterized protein</fullName>
    </submittedName>
</protein>
<sequence length="79" mass="8384">MLEILEILVGAVEAIRAWRFSVCVIGGFIVGLFAIDVMPPGGSPGVVFVCLLLFGTAIGLTWQSAHRRRTTPSGAGIDR</sequence>
<feature type="transmembrane region" description="Helical" evidence="1">
    <location>
        <begin position="17"/>
        <end position="35"/>
    </location>
</feature>
<evidence type="ECO:0000313" key="3">
    <source>
        <dbReference type="Proteomes" id="UP000267464"/>
    </source>
</evidence>
<evidence type="ECO:0000313" key="2">
    <source>
        <dbReference type="EMBL" id="RQP25298.1"/>
    </source>
</evidence>
<name>A0A3N7HSM5_9BURK</name>
<gene>
    <name evidence="2" type="ORF">DZC73_10740</name>
</gene>